<evidence type="ECO:0000313" key="3">
    <source>
        <dbReference type="EMBL" id="MED5018635.1"/>
    </source>
</evidence>
<dbReference type="RefSeq" id="WP_328279044.1">
    <property type="nucleotide sequence ID" value="NZ_JARTLD010000036.1"/>
</dbReference>
<dbReference type="Proteomes" id="UP001343257">
    <property type="component" value="Unassembled WGS sequence"/>
</dbReference>
<proteinExistence type="predicted"/>
<dbReference type="InterPro" id="IPR033879">
    <property type="entry name" value="UPP_Pase"/>
</dbReference>
<dbReference type="EMBL" id="JARTLD010000036">
    <property type="protein sequence ID" value="MED5018635.1"/>
    <property type="molecule type" value="Genomic_DNA"/>
</dbReference>
<dbReference type="PANTHER" id="PTHR14969:SF58">
    <property type="entry name" value="UNDECAPRENYL-DIPHOSPHATASE BCRC"/>
    <property type="match status" value="1"/>
</dbReference>
<gene>
    <name evidence="3" type="ORF">P9847_15105</name>
</gene>
<feature type="transmembrane region" description="Helical" evidence="1">
    <location>
        <begin position="126"/>
        <end position="144"/>
    </location>
</feature>
<keyword evidence="1" id="KW-0472">Membrane</keyword>
<keyword evidence="1" id="KW-1133">Transmembrane helix</keyword>
<dbReference type="SUPFAM" id="SSF48317">
    <property type="entry name" value="Acid phosphatase/Vanadium-dependent haloperoxidase"/>
    <property type="match status" value="1"/>
</dbReference>
<feature type="transmembrane region" description="Helical" evidence="1">
    <location>
        <begin position="100"/>
        <end position="119"/>
    </location>
</feature>
<keyword evidence="4" id="KW-1185">Reference proteome</keyword>
<feature type="transmembrane region" description="Helical" evidence="1">
    <location>
        <begin position="150"/>
        <end position="168"/>
    </location>
</feature>
<dbReference type="InterPro" id="IPR000326">
    <property type="entry name" value="PAP2/HPO"/>
</dbReference>
<feature type="domain" description="Phosphatidic acid phosphatase type 2/haloperoxidase" evidence="2">
    <location>
        <begin position="58"/>
        <end position="165"/>
    </location>
</feature>
<feature type="transmembrane region" description="Helical" evidence="1">
    <location>
        <begin position="27"/>
        <end position="49"/>
    </location>
</feature>
<organism evidence="3 4">
    <name type="scientific">Paenibacillus chibensis</name>
    <dbReference type="NCBI Taxonomy" id="59846"/>
    <lineage>
        <taxon>Bacteria</taxon>
        <taxon>Bacillati</taxon>
        <taxon>Bacillota</taxon>
        <taxon>Bacilli</taxon>
        <taxon>Bacillales</taxon>
        <taxon>Paenibacillaceae</taxon>
        <taxon>Paenibacillus</taxon>
    </lineage>
</organism>
<reference evidence="3 4" key="1">
    <citation type="submission" date="2023-03" db="EMBL/GenBank/DDBJ databases">
        <title>Bacillus Genome Sequencing.</title>
        <authorList>
            <person name="Dunlap C."/>
        </authorList>
    </citation>
    <scope>NUCLEOTIDE SEQUENCE [LARGE SCALE GENOMIC DNA]</scope>
    <source>
        <strain evidence="3 4">NRS-52</strain>
    </source>
</reference>
<sequence length="208" mass="23484">MSIEQMDYQLFHAINEWARTAPMLHPLIRFLAKDAFYIFFIGLLAYWFVRKGNHRKMVIEAAVSLCIGLAFSWILGHLFYRDRPFVAHAVLQLIDHPVNASFPSDHALGAFVIATSIGIYRRKEGILWWILAALIAISRVWAGVHYPTDIIGGAIIGILVAFGVHSAVSRSRLLSRCMLGCIQIYETFEAKIWPGSKRKEQKSAAQGK</sequence>
<feature type="transmembrane region" description="Helical" evidence="1">
    <location>
        <begin position="61"/>
        <end position="80"/>
    </location>
</feature>
<accession>A0ABU6PX32</accession>
<dbReference type="Pfam" id="PF01569">
    <property type="entry name" value="PAP2"/>
    <property type="match status" value="1"/>
</dbReference>
<comment type="caution">
    <text evidence="3">The sequence shown here is derived from an EMBL/GenBank/DDBJ whole genome shotgun (WGS) entry which is preliminary data.</text>
</comment>
<dbReference type="InterPro" id="IPR036938">
    <property type="entry name" value="PAP2/HPO_sf"/>
</dbReference>
<evidence type="ECO:0000313" key="4">
    <source>
        <dbReference type="Proteomes" id="UP001343257"/>
    </source>
</evidence>
<evidence type="ECO:0000259" key="2">
    <source>
        <dbReference type="SMART" id="SM00014"/>
    </source>
</evidence>
<dbReference type="SMART" id="SM00014">
    <property type="entry name" value="acidPPc"/>
    <property type="match status" value="1"/>
</dbReference>
<dbReference type="PANTHER" id="PTHR14969">
    <property type="entry name" value="SPHINGOSINE-1-PHOSPHATE PHOSPHOHYDROLASE"/>
    <property type="match status" value="1"/>
</dbReference>
<evidence type="ECO:0000256" key="1">
    <source>
        <dbReference type="SAM" id="Phobius"/>
    </source>
</evidence>
<keyword evidence="1" id="KW-0812">Transmembrane</keyword>
<protein>
    <submittedName>
        <fullName evidence="3">Undecaprenyl-diphosphatase</fullName>
    </submittedName>
</protein>
<dbReference type="Gene3D" id="1.20.144.10">
    <property type="entry name" value="Phosphatidic acid phosphatase type 2/haloperoxidase"/>
    <property type="match status" value="1"/>
</dbReference>
<name>A0ABU6PX32_9BACL</name>
<dbReference type="CDD" id="cd03385">
    <property type="entry name" value="PAP2_BcrC_like"/>
    <property type="match status" value="1"/>
</dbReference>